<gene>
    <name evidence="1" type="ORF">L6452_31120</name>
</gene>
<protein>
    <submittedName>
        <fullName evidence="1">Uncharacterized protein</fullName>
    </submittedName>
</protein>
<keyword evidence="2" id="KW-1185">Reference proteome</keyword>
<dbReference type="EMBL" id="CM042056">
    <property type="protein sequence ID" value="KAI3698011.1"/>
    <property type="molecule type" value="Genomic_DNA"/>
</dbReference>
<evidence type="ECO:0000313" key="2">
    <source>
        <dbReference type="Proteomes" id="UP001055879"/>
    </source>
</evidence>
<proteinExistence type="predicted"/>
<sequence length="116" mass="13064">MQELADIKSLYTDLIKPHPLPKTTDSPKVMISSRKLSTDGVIRLGGEHFVQSRSSTVNDISMPSHPYNDSFSGLSDREAKDVELVENLLLSAEKVAQHQFEHRLSFWIDVMGRVIV</sequence>
<reference evidence="1 2" key="2">
    <citation type="journal article" date="2022" name="Mol. Ecol. Resour.">
        <title>The genomes of chicory, endive, great burdock and yacon provide insights into Asteraceae paleo-polyploidization history and plant inulin production.</title>
        <authorList>
            <person name="Fan W."/>
            <person name="Wang S."/>
            <person name="Wang H."/>
            <person name="Wang A."/>
            <person name="Jiang F."/>
            <person name="Liu H."/>
            <person name="Zhao H."/>
            <person name="Xu D."/>
            <person name="Zhang Y."/>
        </authorList>
    </citation>
    <scope>NUCLEOTIDE SEQUENCE [LARGE SCALE GENOMIC DNA]</scope>
    <source>
        <strain evidence="2">cv. Niubang</strain>
    </source>
</reference>
<organism evidence="1 2">
    <name type="scientific">Arctium lappa</name>
    <name type="common">Greater burdock</name>
    <name type="synonym">Lappa major</name>
    <dbReference type="NCBI Taxonomy" id="4217"/>
    <lineage>
        <taxon>Eukaryota</taxon>
        <taxon>Viridiplantae</taxon>
        <taxon>Streptophyta</taxon>
        <taxon>Embryophyta</taxon>
        <taxon>Tracheophyta</taxon>
        <taxon>Spermatophyta</taxon>
        <taxon>Magnoliopsida</taxon>
        <taxon>eudicotyledons</taxon>
        <taxon>Gunneridae</taxon>
        <taxon>Pentapetalae</taxon>
        <taxon>asterids</taxon>
        <taxon>campanulids</taxon>
        <taxon>Asterales</taxon>
        <taxon>Asteraceae</taxon>
        <taxon>Carduoideae</taxon>
        <taxon>Cardueae</taxon>
        <taxon>Arctiinae</taxon>
        <taxon>Arctium</taxon>
    </lineage>
</organism>
<dbReference type="Proteomes" id="UP001055879">
    <property type="component" value="Linkage Group LG10"/>
</dbReference>
<name>A0ACB8ZKI7_ARCLA</name>
<evidence type="ECO:0000313" key="1">
    <source>
        <dbReference type="EMBL" id="KAI3698011.1"/>
    </source>
</evidence>
<reference evidence="2" key="1">
    <citation type="journal article" date="2022" name="Mol. Ecol. Resour.">
        <title>The genomes of chicory, endive, great burdock and yacon provide insights into Asteraceae palaeo-polyploidization history and plant inulin production.</title>
        <authorList>
            <person name="Fan W."/>
            <person name="Wang S."/>
            <person name="Wang H."/>
            <person name="Wang A."/>
            <person name="Jiang F."/>
            <person name="Liu H."/>
            <person name="Zhao H."/>
            <person name="Xu D."/>
            <person name="Zhang Y."/>
        </authorList>
    </citation>
    <scope>NUCLEOTIDE SEQUENCE [LARGE SCALE GENOMIC DNA]</scope>
    <source>
        <strain evidence="2">cv. Niubang</strain>
    </source>
</reference>
<accession>A0ACB8ZKI7</accession>
<comment type="caution">
    <text evidence="1">The sequence shown here is derived from an EMBL/GenBank/DDBJ whole genome shotgun (WGS) entry which is preliminary data.</text>
</comment>